<dbReference type="InterPro" id="IPR005182">
    <property type="entry name" value="YdbS-like_PH"/>
</dbReference>
<feature type="domain" description="YdbS-like PH" evidence="2">
    <location>
        <begin position="74"/>
        <end position="150"/>
    </location>
</feature>
<dbReference type="EMBL" id="PPWZ01000001">
    <property type="protein sequence ID" value="POH38008.1"/>
    <property type="molecule type" value="Genomic_DNA"/>
</dbReference>
<feature type="transmembrane region" description="Helical" evidence="1">
    <location>
        <begin position="13"/>
        <end position="35"/>
    </location>
</feature>
<dbReference type="Pfam" id="PF03703">
    <property type="entry name" value="bPH_2"/>
    <property type="match status" value="1"/>
</dbReference>
<proteinExistence type="predicted"/>
<sequence>MDKVKKLPKDIEVIWRLNALLDCTILLAITLIIFIGKTFVSKGMQPFLLIVGLVFLGLTILIPLIEVMLVNYHWNYWTYYIDAQQVELRHGFFFRKQIIIPIARIQNVTLKQGPILRLKNLQKIVIETAAGGNDISGIKNDEADNLKELIMKLAREAQNDL</sequence>
<dbReference type="PANTHER" id="PTHR34473">
    <property type="entry name" value="UPF0699 TRANSMEMBRANE PROTEIN YDBS"/>
    <property type="match status" value="1"/>
</dbReference>
<name>A0A2P4R9V7_9LACO</name>
<accession>A0A2P4R9V7</accession>
<keyword evidence="1" id="KW-0472">Membrane</keyword>
<evidence type="ECO:0000313" key="3">
    <source>
        <dbReference type="EMBL" id="POH38008.1"/>
    </source>
</evidence>
<organism evidence="3">
    <name type="scientific">Companilactobacillus formosensis</name>
    <dbReference type="NCBI Taxonomy" id="1617889"/>
    <lineage>
        <taxon>Bacteria</taxon>
        <taxon>Bacillati</taxon>
        <taxon>Bacillota</taxon>
        <taxon>Bacilli</taxon>
        <taxon>Lactobacillales</taxon>
        <taxon>Lactobacillaceae</taxon>
        <taxon>Companilactobacillus</taxon>
    </lineage>
</organism>
<evidence type="ECO:0000259" key="2">
    <source>
        <dbReference type="Pfam" id="PF03703"/>
    </source>
</evidence>
<comment type="caution">
    <text evidence="3">The sequence shown here is derived from an EMBL/GenBank/DDBJ whole genome shotgun (WGS) entry which is preliminary data.</text>
</comment>
<dbReference type="PANTHER" id="PTHR34473:SF2">
    <property type="entry name" value="UPF0699 TRANSMEMBRANE PROTEIN YDBT"/>
    <property type="match status" value="1"/>
</dbReference>
<keyword evidence="1" id="KW-1133">Transmembrane helix</keyword>
<gene>
    <name evidence="3" type="ORF">C2R26_00165</name>
</gene>
<protein>
    <recommendedName>
        <fullName evidence="2">YdbS-like PH domain-containing protein</fullName>
    </recommendedName>
</protein>
<feature type="transmembrane region" description="Helical" evidence="1">
    <location>
        <begin position="47"/>
        <end position="70"/>
    </location>
</feature>
<dbReference type="AlphaFoldDB" id="A0A2P4R9V7"/>
<evidence type="ECO:0000256" key="1">
    <source>
        <dbReference type="SAM" id="Phobius"/>
    </source>
</evidence>
<keyword evidence="1" id="KW-0812">Transmembrane</keyword>
<reference evidence="3" key="1">
    <citation type="submission" date="2018-01" db="EMBL/GenBank/DDBJ databases">
        <title>Genome sequnecing of Lactobacillus formosensis KACC 18721.</title>
        <authorList>
            <person name="Kim S.-J."/>
            <person name="Heo J."/>
        </authorList>
    </citation>
    <scope>NUCLEOTIDE SEQUENCE</scope>
    <source>
        <strain evidence="3">KACC 18721</strain>
    </source>
</reference>